<feature type="transmembrane region" description="Helical" evidence="9">
    <location>
        <begin position="186"/>
        <end position="209"/>
    </location>
</feature>
<gene>
    <name evidence="10" type="ORF">ACFPJ4_09590</name>
</gene>
<organism evidence="10 11">
    <name type="scientific">Lysinimonas soli</name>
    <dbReference type="NCBI Taxonomy" id="1074233"/>
    <lineage>
        <taxon>Bacteria</taxon>
        <taxon>Bacillati</taxon>
        <taxon>Actinomycetota</taxon>
        <taxon>Actinomycetes</taxon>
        <taxon>Micrococcales</taxon>
        <taxon>Microbacteriaceae</taxon>
        <taxon>Lysinimonas</taxon>
    </lineage>
</organism>
<evidence type="ECO:0000256" key="5">
    <source>
        <dbReference type="ARBA" id="ARBA00022970"/>
    </source>
</evidence>
<evidence type="ECO:0000256" key="1">
    <source>
        <dbReference type="ARBA" id="ARBA00004651"/>
    </source>
</evidence>
<dbReference type="CDD" id="cd06582">
    <property type="entry name" value="TM_PBP1_LivH_like"/>
    <property type="match status" value="1"/>
</dbReference>
<name>A0ABW0NSD8_9MICO</name>
<reference evidence="11" key="1">
    <citation type="journal article" date="2019" name="Int. J. Syst. Evol. Microbiol.">
        <title>The Global Catalogue of Microorganisms (GCM) 10K type strain sequencing project: providing services to taxonomists for standard genome sequencing and annotation.</title>
        <authorList>
            <consortium name="The Broad Institute Genomics Platform"/>
            <consortium name="The Broad Institute Genome Sequencing Center for Infectious Disease"/>
            <person name="Wu L."/>
            <person name="Ma J."/>
        </authorList>
    </citation>
    <scope>NUCLEOTIDE SEQUENCE [LARGE SCALE GENOMIC DNA]</scope>
    <source>
        <strain evidence="11">CGMCC 4.6997</strain>
    </source>
</reference>
<comment type="similarity">
    <text evidence="8">Belongs to the binding-protein-dependent transport system permease family. LivHM subfamily.</text>
</comment>
<sequence>MIVLNAALLGLALGALYAMLGVSFSVIYTPTKIFHFAHGAVFAASGYAGYAFLEILHWNIVIAVLGAMGVGVVLALAVEFGIYLPLRRRHASHLIVFIASASVLSLVTAIIALAFGVSQVALPTPIRPIAEGAPLTNEQLTSLIVAVVIIVPLAIFLKRSPWGIRFRAVGDSPAATVRRGVNVPNVYVVSFVLGSVLVVPAALLQGWAAGFQPEMGFNAALIAIATTLVAQGSSILAVAAVGTGMGLLQGLSLLVVPSGWQQGITYAVLLVVVVLATLLRKGAVLR</sequence>
<dbReference type="PANTHER" id="PTHR11795:SF445">
    <property type="entry name" value="AMINO ACID ABC TRANSPORTER PERMEASE PROTEIN"/>
    <property type="match status" value="1"/>
</dbReference>
<feature type="transmembrane region" description="Helical" evidence="9">
    <location>
        <begin position="33"/>
        <end position="52"/>
    </location>
</feature>
<proteinExistence type="inferred from homology"/>
<keyword evidence="7 9" id="KW-0472">Membrane</keyword>
<evidence type="ECO:0000256" key="3">
    <source>
        <dbReference type="ARBA" id="ARBA00022475"/>
    </source>
</evidence>
<dbReference type="Pfam" id="PF02653">
    <property type="entry name" value="BPD_transp_2"/>
    <property type="match status" value="1"/>
</dbReference>
<feature type="transmembrane region" description="Helical" evidence="9">
    <location>
        <begin position="215"/>
        <end position="230"/>
    </location>
</feature>
<keyword evidence="5" id="KW-0029">Amino-acid transport</keyword>
<comment type="subcellular location">
    <subcellularLocation>
        <location evidence="1">Cell membrane</location>
        <topology evidence="1">Multi-pass membrane protein</topology>
    </subcellularLocation>
</comment>
<dbReference type="InterPro" id="IPR052157">
    <property type="entry name" value="BCAA_transport_permease"/>
</dbReference>
<dbReference type="RefSeq" id="WP_386740181.1">
    <property type="nucleotide sequence ID" value="NZ_JBHSMG010000002.1"/>
</dbReference>
<dbReference type="EMBL" id="JBHSMG010000002">
    <property type="protein sequence ID" value="MFC5502489.1"/>
    <property type="molecule type" value="Genomic_DNA"/>
</dbReference>
<accession>A0ABW0NSD8</accession>
<dbReference type="PANTHER" id="PTHR11795">
    <property type="entry name" value="BRANCHED-CHAIN AMINO ACID TRANSPORT SYSTEM PERMEASE PROTEIN LIVH"/>
    <property type="match status" value="1"/>
</dbReference>
<evidence type="ECO:0000256" key="2">
    <source>
        <dbReference type="ARBA" id="ARBA00022448"/>
    </source>
</evidence>
<feature type="transmembrane region" description="Helical" evidence="9">
    <location>
        <begin position="58"/>
        <end position="82"/>
    </location>
</feature>
<comment type="caution">
    <text evidence="10">The sequence shown here is derived from an EMBL/GenBank/DDBJ whole genome shotgun (WGS) entry which is preliminary data.</text>
</comment>
<keyword evidence="11" id="KW-1185">Reference proteome</keyword>
<keyword evidence="4 9" id="KW-0812">Transmembrane</keyword>
<dbReference type="InterPro" id="IPR001851">
    <property type="entry name" value="ABC_transp_permease"/>
</dbReference>
<protein>
    <submittedName>
        <fullName evidence="10">Branched-chain amino acid ABC transporter permease</fullName>
    </submittedName>
</protein>
<feature type="transmembrane region" description="Helical" evidence="9">
    <location>
        <begin position="94"/>
        <end position="120"/>
    </location>
</feature>
<evidence type="ECO:0000256" key="9">
    <source>
        <dbReference type="SAM" id="Phobius"/>
    </source>
</evidence>
<evidence type="ECO:0000313" key="10">
    <source>
        <dbReference type="EMBL" id="MFC5502489.1"/>
    </source>
</evidence>
<keyword evidence="2" id="KW-0813">Transport</keyword>
<dbReference type="Proteomes" id="UP001596039">
    <property type="component" value="Unassembled WGS sequence"/>
</dbReference>
<feature type="transmembrane region" description="Helical" evidence="9">
    <location>
        <begin position="6"/>
        <end position="26"/>
    </location>
</feature>
<feature type="transmembrane region" description="Helical" evidence="9">
    <location>
        <begin position="263"/>
        <end position="279"/>
    </location>
</feature>
<keyword evidence="6 9" id="KW-1133">Transmembrane helix</keyword>
<evidence type="ECO:0000256" key="6">
    <source>
        <dbReference type="ARBA" id="ARBA00022989"/>
    </source>
</evidence>
<evidence type="ECO:0000256" key="8">
    <source>
        <dbReference type="ARBA" id="ARBA00037998"/>
    </source>
</evidence>
<keyword evidence="3" id="KW-1003">Cell membrane</keyword>
<evidence type="ECO:0000256" key="7">
    <source>
        <dbReference type="ARBA" id="ARBA00023136"/>
    </source>
</evidence>
<evidence type="ECO:0000313" key="11">
    <source>
        <dbReference type="Proteomes" id="UP001596039"/>
    </source>
</evidence>
<feature type="transmembrane region" description="Helical" evidence="9">
    <location>
        <begin position="140"/>
        <end position="157"/>
    </location>
</feature>
<evidence type="ECO:0000256" key="4">
    <source>
        <dbReference type="ARBA" id="ARBA00022692"/>
    </source>
</evidence>